<evidence type="ECO:0000313" key="1">
    <source>
        <dbReference type="Proteomes" id="UP000050741"/>
    </source>
</evidence>
<keyword evidence="1" id="KW-1185">Reference proteome</keyword>
<protein>
    <submittedName>
        <fullName evidence="2">Uncharacterized protein</fullName>
    </submittedName>
</protein>
<proteinExistence type="predicted"/>
<reference evidence="1" key="2">
    <citation type="submission" date="2014-05" db="EMBL/GenBank/DDBJ databases">
        <title>The genome and life-stage specific transcriptomes of Globodera pallida elucidate key aspects of plant parasitism by a cyst nematode.</title>
        <authorList>
            <person name="Cotton J.A."/>
            <person name="Lilley C.J."/>
            <person name="Jones L.M."/>
            <person name="Kikuchi T."/>
            <person name="Reid A.J."/>
            <person name="Thorpe P."/>
            <person name="Tsai I.J."/>
            <person name="Beasley H."/>
            <person name="Blok V."/>
            <person name="Cock P.J.A."/>
            <person name="Van den Akker S.E."/>
            <person name="Holroyd N."/>
            <person name="Hunt M."/>
            <person name="Mantelin S."/>
            <person name="Naghra H."/>
            <person name="Pain A."/>
            <person name="Palomares-Rius J.E."/>
            <person name="Zarowiecki M."/>
            <person name="Berriman M."/>
            <person name="Jones J.T."/>
            <person name="Urwin P.E."/>
        </authorList>
    </citation>
    <scope>NUCLEOTIDE SEQUENCE [LARGE SCALE GENOMIC DNA]</scope>
    <source>
        <strain evidence="1">Lindley</strain>
    </source>
</reference>
<evidence type="ECO:0000313" key="2">
    <source>
        <dbReference type="WBParaSite" id="GPLIN_000188500"/>
    </source>
</evidence>
<accession>A0A183BMQ0</accession>
<dbReference type="Proteomes" id="UP000050741">
    <property type="component" value="Unassembled WGS sequence"/>
</dbReference>
<dbReference type="WBParaSite" id="GPLIN_000188500">
    <property type="protein sequence ID" value="GPLIN_000188500"/>
    <property type="gene ID" value="GPLIN_000188500"/>
</dbReference>
<reference evidence="1" key="1">
    <citation type="submission" date="2013-12" db="EMBL/GenBank/DDBJ databases">
        <authorList>
            <person name="Aslett M."/>
        </authorList>
    </citation>
    <scope>NUCLEOTIDE SEQUENCE [LARGE SCALE GENOMIC DNA]</scope>
    <source>
        <strain evidence="1">Lindley</strain>
    </source>
</reference>
<dbReference type="AlphaFoldDB" id="A0A183BMQ0"/>
<reference evidence="2" key="3">
    <citation type="submission" date="2016-06" db="UniProtKB">
        <authorList>
            <consortium name="WormBaseParasite"/>
        </authorList>
    </citation>
    <scope>IDENTIFICATION</scope>
</reference>
<sequence>MHDYINKVHLPAVHIHDQLELFWNPSFNKTQNQMEDFKQSCYYAFPRSETPLGILNFIYEHTVKRCSDGLTTETTKLLANFQNLLRQIKERIGISHHQQFDTETEALAVRFASLDTAIAKEVLAKMECQAISAQNPLEEIKNIFSSYMDDDLPNSLCLLQDIIVGKNFNNKAVEELENIIRLDLLQQVFFGGICANITFGGNVDEMEWYQTKIIGLVKHMLNFIPNYLERELAKSFPYIEMNAVRVAIDQLGLTCPVTTIGEMFQVKDKVFTHLAQVGSKRYNQKDEERAQDARKWFERKIEYKSKMISFNNYLYRKLDENFNLDNVSDLVGIIENEMETLLCTPQTYRNMAVLRDYDAQMRCRVKEAAQLSVISELMLGYDYVPYRFDGTFFLKCEEWKLYFFL</sequence>
<organism evidence="1 2">
    <name type="scientific">Globodera pallida</name>
    <name type="common">Potato cyst nematode worm</name>
    <name type="synonym">Heterodera pallida</name>
    <dbReference type="NCBI Taxonomy" id="36090"/>
    <lineage>
        <taxon>Eukaryota</taxon>
        <taxon>Metazoa</taxon>
        <taxon>Ecdysozoa</taxon>
        <taxon>Nematoda</taxon>
        <taxon>Chromadorea</taxon>
        <taxon>Rhabditida</taxon>
        <taxon>Tylenchina</taxon>
        <taxon>Tylenchomorpha</taxon>
        <taxon>Tylenchoidea</taxon>
        <taxon>Heteroderidae</taxon>
        <taxon>Heteroderinae</taxon>
        <taxon>Globodera</taxon>
    </lineage>
</organism>
<name>A0A183BMQ0_GLOPA</name>